<dbReference type="UniPathway" id="UPA00042">
    <property type="reaction ID" value="UER00497"/>
</dbReference>
<feature type="active site" description="Proton acceptor; specific for L-alanine" evidence="4">
    <location>
        <position position="261"/>
    </location>
</feature>
<feature type="binding site" evidence="4 6">
    <location>
        <position position="139"/>
    </location>
    <ligand>
        <name>substrate</name>
    </ligand>
</feature>
<dbReference type="InterPro" id="IPR009006">
    <property type="entry name" value="Ala_racemase/Decarboxylase_C"/>
</dbReference>
<accession>A0A418WVV0</accession>
<evidence type="ECO:0000259" key="7">
    <source>
        <dbReference type="SMART" id="SM01005"/>
    </source>
</evidence>
<evidence type="ECO:0000256" key="5">
    <source>
        <dbReference type="PIRSR" id="PIRSR600821-50"/>
    </source>
</evidence>
<evidence type="ECO:0000256" key="3">
    <source>
        <dbReference type="ARBA" id="ARBA00023235"/>
    </source>
</evidence>
<dbReference type="PROSITE" id="PS00395">
    <property type="entry name" value="ALANINE_RACEMASE"/>
    <property type="match status" value="1"/>
</dbReference>
<evidence type="ECO:0000256" key="2">
    <source>
        <dbReference type="ARBA" id="ARBA00022898"/>
    </source>
</evidence>
<feature type="domain" description="Alanine racemase C-terminal" evidence="7">
    <location>
        <begin position="240"/>
        <end position="366"/>
    </location>
</feature>
<dbReference type="EMBL" id="QYUN01000003">
    <property type="protein sequence ID" value="RJF96820.1"/>
    <property type="molecule type" value="Genomic_DNA"/>
</dbReference>
<dbReference type="PRINTS" id="PR00992">
    <property type="entry name" value="ALARACEMASE"/>
</dbReference>
<dbReference type="SMART" id="SM01005">
    <property type="entry name" value="Ala_racemase_C"/>
    <property type="match status" value="1"/>
</dbReference>
<comment type="similarity">
    <text evidence="4">Belongs to the alanine racemase family.</text>
</comment>
<dbReference type="InterPro" id="IPR011079">
    <property type="entry name" value="Ala_racemase_C"/>
</dbReference>
<dbReference type="GO" id="GO:0030170">
    <property type="term" value="F:pyridoxal phosphate binding"/>
    <property type="evidence" value="ECO:0007669"/>
    <property type="project" value="UniProtKB-UniRule"/>
</dbReference>
<dbReference type="InterPro" id="IPR029066">
    <property type="entry name" value="PLP-binding_barrel"/>
</dbReference>
<dbReference type="GO" id="GO:0030632">
    <property type="term" value="P:D-alanine biosynthetic process"/>
    <property type="evidence" value="ECO:0007669"/>
    <property type="project" value="UniProtKB-UniRule"/>
</dbReference>
<gene>
    <name evidence="8" type="primary">alr</name>
    <name evidence="8" type="ORF">D3870_20775</name>
</gene>
<dbReference type="HAMAP" id="MF_01201">
    <property type="entry name" value="Ala_racemase"/>
    <property type="match status" value="1"/>
</dbReference>
<dbReference type="GO" id="GO:0005829">
    <property type="term" value="C:cytosol"/>
    <property type="evidence" value="ECO:0007669"/>
    <property type="project" value="TreeGrafter"/>
</dbReference>
<evidence type="ECO:0000256" key="1">
    <source>
        <dbReference type="ARBA" id="ARBA00001933"/>
    </source>
</evidence>
<keyword evidence="2 4" id="KW-0663">Pyridoxal phosphate</keyword>
<dbReference type="RefSeq" id="WP_119742957.1">
    <property type="nucleotide sequence ID" value="NZ_QYUN01000003.1"/>
</dbReference>
<comment type="cofactor">
    <cofactor evidence="1 4 5">
        <name>pyridoxal 5'-phosphate</name>
        <dbReference type="ChEBI" id="CHEBI:597326"/>
    </cofactor>
</comment>
<evidence type="ECO:0000313" key="8">
    <source>
        <dbReference type="EMBL" id="RJF96820.1"/>
    </source>
</evidence>
<name>A0A418WVV0_9BURK</name>
<dbReference type="Pfam" id="PF00842">
    <property type="entry name" value="Ala_racemase_C"/>
    <property type="match status" value="1"/>
</dbReference>
<feature type="modified residue" description="N6-(pyridoxal phosphate)lysine" evidence="4 5">
    <location>
        <position position="40"/>
    </location>
</feature>
<dbReference type="NCBIfam" id="TIGR00492">
    <property type="entry name" value="alr"/>
    <property type="match status" value="1"/>
</dbReference>
<feature type="active site" description="Proton acceptor; specific for D-alanine" evidence="4">
    <location>
        <position position="40"/>
    </location>
</feature>
<dbReference type="SUPFAM" id="SSF50621">
    <property type="entry name" value="Alanine racemase C-terminal domain-like"/>
    <property type="match status" value="1"/>
</dbReference>
<evidence type="ECO:0000256" key="4">
    <source>
        <dbReference type="HAMAP-Rule" id="MF_01201"/>
    </source>
</evidence>
<keyword evidence="9" id="KW-1185">Reference proteome</keyword>
<sequence length="385" mass="41291">MNADMQRAGAILTIDLDAVRDNHRLLRARTGGAVCAAVMKADAYGLGAQQVAPVLANDGCRHFFVAHLDEGIRLRAVLPPDAEVFVLHGPPVGAEREFVAHNLIPVLNSLQQTTAWSALARQMNARLPALLQVDTGMSRMGMPDEEIDVLLPDAEILAPLELRYLMSHLACAEVQDHPMNAAQLRKFHAIRARFPAMPACLANSSGIFLGPDYHFDLVRPGAALYGIAPVAGMANPMRSVVRLQGKIIQTRTIRQGDYVGYGISYSATGTRDIATVAVGYADGWLRAMSNRGAGFIDGVRVPFVGTVSMDSITLDVTGIDKAKLAAGALVDLICPEHPVDAVAALAGSIGYEILTSLGRRYHREYLAPQDDLPQAASNRTALRAA</sequence>
<dbReference type="Gene3D" id="3.20.20.10">
    <property type="entry name" value="Alanine racemase"/>
    <property type="match status" value="1"/>
</dbReference>
<dbReference type="EC" id="5.1.1.1" evidence="4"/>
<evidence type="ECO:0000313" key="9">
    <source>
        <dbReference type="Proteomes" id="UP000285190"/>
    </source>
</evidence>
<dbReference type="InterPro" id="IPR000821">
    <property type="entry name" value="Ala_racemase"/>
</dbReference>
<protein>
    <recommendedName>
        <fullName evidence="4">Alanine racemase</fullName>
        <ecNumber evidence="4">5.1.1.1</ecNumber>
    </recommendedName>
</protein>
<dbReference type="CDD" id="cd00430">
    <property type="entry name" value="PLPDE_III_AR"/>
    <property type="match status" value="1"/>
</dbReference>
<dbReference type="GO" id="GO:0008784">
    <property type="term" value="F:alanine racemase activity"/>
    <property type="evidence" value="ECO:0007669"/>
    <property type="project" value="UniProtKB-UniRule"/>
</dbReference>
<dbReference type="InterPro" id="IPR020622">
    <property type="entry name" value="Ala_racemase_pyridoxalP-BS"/>
</dbReference>
<dbReference type="Pfam" id="PF01168">
    <property type="entry name" value="Ala_racemase_N"/>
    <property type="match status" value="1"/>
</dbReference>
<dbReference type="Proteomes" id="UP000285190">
    <property type="component" value="Unassembled WGS sequence"/>
</dbReference>
<comment type="catalytic activity">
    <reaction evidence="4">
        <text>L-alanine = D-alanine</text>
        <dbReference type="Rhea" id="RHEA:20249"/>
        <dbReference type="ChEBI" id="CHEBI:57416"/>
        <dbReference type="ChEBI" id="CHEBI:57972"/>
        <dbReference type="EC" id="5.1.1.1"/>
    </reaction>
</comment>
<feature type="binding site" evidence="4 6">
    <location>
        <position position="309"/>
    </location>
    <ligand>
        <name>substrate</name>
    </ligand>
</feature>
<evidence type="ECO:0000256" key="6">
    <source>
        <dbReference type="PIRSR" id="PIRSR600821-52"/>
    </source>
</evidence>
<reference evidence="8 9" key="1">
    <citation type="submission" date="2018-09" db="EMBL/GenBank/DDBJ databases">
        <authorList>
            <person name="Zhu H."/>
        </authorList>
    </citation>
    <scope>NUCLEOTIDE SEQUENCE [LARGE SCALE GENOMIC DNA]</scope>
    <source>
        <strain evidence="8 9">K2R10-39</strain>
    </source>
</reference>
<keyword evidence="3 4" id="KW-0413">Isomerase</keyword>
<dbReference type="PANTHER" id="PTHR30511">
    <property type="entry name" value="ALANINE RACEMASE"/>
    <property type="match status" value="1"/>
</dbReference>
<proteinExistence type="inferred from homology"/>
<dbReference type="OrthoDB" id="9813814at2"/>
<dbReference type="InterPro" id="IPR001608">
    <property type="entry name" value="Ala_racemase_N"/>
</dbReference>
<dbReference type="Gene3D" id="2.40.37.10">
    <property type="entry name" value="Lyase, Ornithine Decarboxylase, Chain A, domain 1"/>
    <property type="match status" value="1"/>
</dbReference>
<comment type="function">
    <text evidence="4">Catalyzes the interconversion of L-alanine and D-alanine. May also act on other amino acids.</text>
</comment>
<dbReference type="PANTHER" id="PTHR30511:SF0">
    <property type="entry name" value="ALANINE RACEMASE, CATABOLIC-RELATED"/>
    <property type="match status" value="1"/>
</dbReference>
<comment type="caution">
    <text evidence="8">The sequence shown here is derived from an EMBL/GenBank/DDBJ whole genome shotgun (WGS) entry which is preliminary data.</text>
</comment>
<comment type="pathway">
    <text evidence="4">Amino-acid biosynthesis; D-alanine biosynthesis; D-alanine from L-alanine: step 1/1.</text>
</comment>
<organism evidence="8 9">
    <name type="scientific">Noviherbaspirillum cavernae</name>
    <dbReference type="NCBI Taxonomy" id="2320862"/>
    <lineage>
        <taxon>Bacteria</taxon>
        <taxon>Pseudomonadati</taxon>
        <taxon>Pseudomonadota</taxon>
        <taxon>Betaproteobacteria</taxon>
        <taxon>Burkholderiales</taxon>
        <taxon>Oxalobacteraceae</taxon>
        <taxon>Noviherbaspirillum</taxon>
    </lineage>
</organism>
<dbReference type="SUPFAM" id="SSF51419">
    <property type="entry name" value="PLP-binding barrel"/>
    <property type="match status" value="1"/>
</dbReference>
<dbReference type="AlphaFoldDB" id="A0A418WVV0"/>